<sequence length="396" mass="45841">MAKNKIFSAFLIFFSVYQSLNAEDFKYLLNKALESNSNLKSSEIEVQLAKENGSILTRYDNPIIEFSYADYKSKEKGNKEKGQGVSITQKIVPWNVANDKTDLSDAIIKNEVDKYNLDKQEFIKELSLRYTIYAKNKSFLEVIKESQKIATKIYDISNEKYKLGAISKADLLQSEIELIDIKKKENEINLEIMSSYYDLMKFAGIEEQYFNLDSDYKFNITNNANLERNPFIISEESKKKMLLAESELNSNLIDSFDLIYSYSEEPDQTVNQIGISLPLPIFNSKSEESRIAKLTAMKMDLLENNQKQQLSMEYERLVKERKLLDDLKVENENVLKLQMESLKMLIEKLKISQISIIDIQNSKMKLIQTMTDLINVETVLNQNAISINYITGEYND</sequence>
<dbReference type="EMBL" id="JAQJJG010000002">
    <property type="protein sequence ID" value="MDN5122705.1"/>
    <property type="molecule type" value="Genomic_DNA"/>
</dbReference>
<accession>A0AAW7Q9J8</accession>
<evidence type="ECO:0000313" key="1">
    <source>
        <dbReference type="EMBL" id="MDN5122705.1"/>
    </source>
</evidence>
<name>A0AAW7Q9J8_9BACT</name>
<organism evidence="1 2">
    <name type="scientific">Aliarcobacter butzleri</name>
    <dbReference type="NCBI Taxonomy" id="28197"/>
    <lineage>
        <taxon>Bacteria</taxon>
        <taxon>Pseudomonadati</taxon>
        <taxon>Campylobacterota</taxon>
        <taxon>Epsilonproteobacteria</taxon>
        <taxon>Campylobacterales</taxon>
        <taxon>Arcobacteraceae</taxon>
        <taxon>Aliarcobacter</taxon>
    </lineage>
</organism>
<proteinExistence type="predicted"/>
<comment type="caution">
    <text evidence="1">The sequence shown here is derived from an EMBL/GenBank/DDBJ whole genome shotgun (WGS) entry which is preliminary data.</text>
</comment>
<reference evidence="1" key="2">
    <citation type="submission" date="2023-01" db="EMBL/GenBank/DDBJ databases">
        <authorList>
            <person name="Uljanovas D."/>
        </authorList>
    </citation>
    <scope>NUCLEOTIDE SEQUENCE</scope>
    <source>
        <strain evidence="1">S41</strain>
    </source>
</reference>
<gene>
    <name evidence="1" type="ORF">PJV93_02145</name>
</gene>
<protein>
    <submittedName>
        <fullName evidence="1">TolC family protein</fullName>
    </submittedName>
</protein>
<dbReference type="AlphaFoldDB" id="A0AAW7Q9J8"/>
<reference evidence="1" key="1">
    <citation type="journal article" date="2023" name="Microorganisms">
        <title>Genomic Characterization of Arcobacter butzleri Strains Isolated from Various Sources in Lithuania.</title>
        <authorList>
            <person name="Uljanovas D."/>
            <person name="Golz G."/>
            <person name="Fleischmann S."/>
            <person name="Kudirkiene E."/>
            <person name="Kasetiene N."/>
            <person name="Grineviciene A."/>
            <person name="Tamuleviciene E."/>
            <person name="Aksomaitiene J."/>
            <person name="Alter T."/>
            <person name="Malakauskas M."/>
        </authorList>
    </citation>
    <scope>NUCLEOTIDE SEQUENCE</scope>
    <source>
        <strain evidence="1">S41</strain>
    </source>
</reference>
<evidence type="ECO:0000313" key="2">
    <source>
        <dbReference type="Proteomes" id="UP001170364"/>
    </source>
</evidence>
<dbReference type="SUPFAM" id="SSF56954">
    <property type="entry name" value="Outer membrane efflux proteins (OEP)"/>
    <property type="match status" value="1"/>
</dbReference>
<dbReference type="RefSeq" id="WP_151949969.1">
    <property type="nucleotide sequence ID" value="NZ_CABVRA010000024.1"/>
</dbReference>
<dbReference type="Gene3D" id="1.20.1600.10">
    <property type="entry name" value="Outer membrane efflux proteins (OEP)"/>
    <property type="match status" value="1"/>
</dbReference>
<dbReference type="Proteomes" id="UP001170364">
    <property type="component" value="Unassembled WGS sequence"/>
</dbReference>
<dbReference type="GO" id="GO:0015562">
    <property type="term" value="F:efflux transmembrane transporter activity"/>
    <property type="evidence" value="ECO:0007669"/>
    <property type="project" value="InterPro"/>
</dbReference>